<evidence type="ECO:0000313" key="1">
    <source>
        <dbReference type="EMBL" id="MBU3838864.1"/>
    </source>
</evidence>
<sequence>MDKHIIGENAGIIWKLLNNGERWEYDKLKAVSGMSDRDLNLAIGWLAREDKIFFERNKDDNKEYLYLSLDLYF</sequence>
<dbReference type="Proteomes" id="UP000783796">
    <property type="component" value="Unassembled WGS sequence"/>
</dbReference>
<reference evidence="1" key="1">
    <citation type="journal article" date="2021" name="PeerJ">
        <title>Extensive microbial diversity within the chicken gut microbiome revealed by metagenomics and culture.</title>
        <authorList>
            <person name="Gilroy R."/>
            <person name="Ravi A."/>
            <person name="Getino M."/>
            <person name="Pursley I."/>
            <person name="Horton D.L."/>
            <person name="Alikhan N.F."/>
            <person name="Baker D."/>
            <person name="Gharbi K."/>
            <person name="Hall N."/>
            <person name="Watson M."/>
            <person name="Adriaenssens E.M."/>
            <person name="Foster-Nyarko E."/>
            <person name="Jarju S."/>
            <person name="Secka A."/>
            <person name="Antonio M."/>
            <person name="Oren A."/>
            <person name="Chaudhuri R.R."/>
            <person name="La Ragione R."/>
            <person name="Hildebrand F."/>
            <person name="Pallen M.J."/>
        </authorList>
    </citation>
    <scope>NUCLEOTIDE SEQUENCE</scope>
    <source>
        <strain evidence="1">G4-2901</strain>
    </source>
</reference>
<organism evidence="1 2">
    <name type="scientific">Candidatus Phocaeicola faecigallinarum</name>
    <dbReference type="NCBI Taxonomy" id="2838732"/>
    <lineage>
        <taxon>Bacteria</taxon>
        <taxon>Pseudomonadati</taxon>
        <taxon>Bacteroidota</taxon>
        <taxon>Bacteroidia</taxon>
        <taxon>Bacteroidales</taxon>
        <taxon>Bacteroidaceae</taxon>
        <taxon>Phocaeicola</taxon>
    </lineage>
</organism>
<dbReference type="Pfam" id="PF10771">
    <property type="entry name" value="DUF2582"/>
    <property type="match status" value="1"/>
</dbReference>
<dbReference type="InterPro" id="IPR019707">
    <property type="entry name" value="DUF2582"/>
</dbReference>
<name>A0A948TDF3_9BACT</name>
<gene>
    <name evidence="1" type="ORF">H9777_11270</name>
</gene>
<evidence type="ECO:0000313" key="2">
    <source>
        <dbReference type="Proteomes" id="UP000783796"/>
    </source>
</evidence>
<protein>
    <submittedName>
        <fullName evidence="1">Winged helix-turn-helix domain-containing protein</fullName>
    </submittedName>
</protein>
<dbReference type="EMBL" id="JAHLFW010000094">
    <property type="protein sequence ID" value="MBU3838864.1"/>
    <property type="molecule type" value="Genomic_DNA"/>
</dbReference>
<proteinExistence type="predicted"/>
<dbReference type="AlphaFoldDB" id="A0A948TDF3"/>
<accession>A0A948TDF3</accession>
<dbReference type="InterPro" id="IPR036388">
    <property type="entry name" value="WH-like_DNA-bd_sf"/>
</dbReference>
<comment type="caution">
    <text evidence="1">The sequence shown here is derived from an EMBL/GenBank/DDBJ whole genome shotgun (WGS) entry which is preliminary data.</text>
</comment>
<reference evidence="1" key="2">
    <citation type="submission" date="2021-04" db="EMBL/GenBank/DDBJ databases">
        <authorList>
            <person name="Gilroy R."/>
        </authorList>
    </citation>
    <scope>NUCLEOTIDE SEQUENCE</scope>
    <source>
        <strain evidence="1">G4-2901</strain>
    </source>
</reference>
<dbReference type="Gene3D" id="1.10.10.10">
    <property type="entry name" value="Winged helix-like DNA-binding domain superfamily/Winged helix DNA-binding domain"/>
    <property type="match status" value="1"/>
</dbReference>